<evidence type="ECO:0000313" key="7">
    <source>
        <dbReference type="Proteomes" id="UP000238217"/>
    </source>
</evidence>
<comment type="caution">
    <text evidence="6">The sequence shown here is derived from an EMBL/GenBank/DDBJ whole genome shotgun (WGS) entry which is preliminary data.</text>
</comment>
<keyword evidence="2" id="KW-0285">Flavoprotein</keyword>
<dbReference type="NCBIfam" id="NF008425">
    <property type="entry name" value="PRK11259.1"/>
    <property type="match status" value="1"/>
</dbReference>
<evidence type="ECO:0000256" key="2">
    <source>
        <dbReference type="ARBA" id="ARBA00022630"/>
    </source>
</evidence>
<dbReference type="InterPro" id="IPR036188">
    <property type="entry name" value="FAD/NAD-bd_sf"/>
</dbReference>
<dbReference type="PANTHER" id="PTHR10961:SF7">
    <property type="entry name" value="FAD DEPENDENT OXIDOREDUCTASE DOMAIN-CONTAINING PROTEIN"/>
    <property type="match status" value="1"/>
</dbReference>
<feature type="domain" description="FAD dependent oxidoreductase" evidence="5">
    <location>
        <begin position="8"/>
        <end position="365"/>
    </location>
</feature>
<gene>
    <name evidence="6" type="ORF">BCL67_11636</name>
</gene>
<dbReference type="SUPFAM" id="SSF54373">
    <property type="entry name" value="FAD-linked reductases, C-terminal domain"/>
    <property type="match status" value="1"/>
</dbReference>
<name>A0A2T0YED6_9MICC</name>
<evidence type="ECO:0000259" key="5">
    <source>
        <dbReference type="Pfam" id="PF01266"/>
    </source>
</evidence>
<evidence type="ECO:0000256" key="3">
    <source>
        <dbReference type="ARBA" id="ARBA00022827"/>
    </source>
</evidence>
<comment type="cofactor">
    <cofactor evidence="1">
        <name>FAD</name>
        <dbReference type="ChEBI" id="CHEBI:57692"/>
    </cofactor>
</comment>
<dbReference type="InterPro" id="IPR006076">
    <property type="entry name" value="FAD-dep_OxRdtase"/>
</dbReference>
<dbReference type="PANTHER" id="PTHR10961">
    <property type="entry name" value="PEROXISOMAL SARCOSINE OXIDASE"/>
    <property type="match status" value="1"/>
</dbReference>
<keyword evidence="3" id="KW-0274">FAD</keyword>
<dbReference type="RefSeq" id="WP_106123760.1">
    <property type="nucleotide sequence ID" value="NZ_PVTY01000016.1"/>
</dbReference>
<dbReference type="GO" id="GO:0008115">
    <property type="term" value="F:sarcosine oxidase activity"/>
    <property type="evidence" value="ECO:0007669"/>
    <property type="project" value="TreeGrafter"/>
</dbReference>
<dbReference type="SUPFAM" id="SSF51905">
    <property type="entry name" value="FAD/NAD(P)-binding domain"/>
    <property type="match status" value="1"/>
</dbReference>
<dbReference type="OrthoDB" id="9806257at2"/>
<keyword evidence="7" id="KW-1185">Reference proteome</keyword>
<dbReference type="EMBL" id="PVTY01000016">
    <property type="protein sequence ID" value="PRZ13161.1"/>
    <property type="molecule type" value="Genomic_DNA"/>
</dbReference>
<sequence length="387" mass="42367">MPGSQPYDVIVIGLGSMGGAAANALAERGARVLGLETYQPGHDRGSAHGGTRIIRQSYFEDSAYVPLLFSSYAGFRKLEQESGRDLMQLCGGIYIGHPESKTFAGSHAAALEHGLEHEVLTAAQIRERFPTMDPRDDAMGLYEANAGYVRPEETVRANVEVAARKGAELHFDEPVLYWSAEGEGVTVRTALGNYRASRLVITPGAWAPELLAGMRLPLSVERMVFHWFTPDFDATPQPAWSEEQHPIYVEQTGENLQIYGFPMTDGPEGGFKLGFFREGIPTTANTIDRSIYPAENVRMQARARELFPHLSGEVVQAKTCLYTVTPDEHFIIGLHPEHPQVSVACGFSGHGFKFVPVVGEILADLALTGETAHPIELFDPQRSSLQG</sequence>
<dbReference type="Gene3D" id="3.50.50.60">
    <property type="entry name" value="FAD/NAD(P)-binding domain"/>
    <property type="match status" value="1"/>
</dbReference>
<reference evidence="6 7" key="1">
    <citation type="submission" date="2018-03" db="EMBL/GenBank/DDBJ databases">
        <title>Comparative analysis of microorganisms from saline springs in Andes Mountain Range, Colombia.</title>
        <authorList>
            <person name="Rubin E."/>
        </authorList>
    </citation>
    <scope>NUCLEOTIDE SEQUENCE [LARGE SCALE GENOMIC DNA]</scope>
    <source>
        <strain evidence="6 7">CG 35</strain>
    </source>
</reference>
<protein>
    <submittedName>
        <fullName evidence="6">Monomeric sarcosine oxidase</fullName>
    </submittedName>
</protein>
<accession>A0A2T0YED6</accession>
<evidence type="ECO:0000256" key="1">
    <source>
        <dbReference type="ARBA" id="ARBA00001974"/>
    </source>
</evidence>
<keyword evidence="4" id="KW-0560">Oxidoreductase</keyword>
<dbReference type="Gene3D" id="3.30.9.10">
    <property type="entry name" value="D-Amino Acid Oxidase, subunit A, domain 2"/>
    <property type="match status" value="1"/>
</dbReference>
<proteinExistence type="predicted"/>
<evidence type="ECO:0000313" key="6">
    <source>
        <dbReference type="EMBL" id="PRZ13161.1"/>
    </source>
</evidence>
<dbReference type="InterPro" id="IPR045170">
    <property type="entry name" value="MTOX"/>
</dbReference>
<dbReference type="Proteomes" id="UP000238217">
    <property type="component" value="Unassembled WGS sequence"/>
</dbReference>
<dbReference type="AlphaFoldDB" id="A0A2T0YED6"/>
<dbReference type="Pfam" id="PF01266">
    <property type="entry name" value="DAO"/>
    <property type="match status" value="1"/>
</dbReference>
<organism evidence="6 7">
    <name type="scientific">Nesterenkonia sandarakina</name>
    <dbReference type="NCBI Taxonomy" id="272918"/>
    <lineage>
        <taxon>Bacteria</taxon>
        <taxon>Bacillati</taxon>
        <taxon>Actinomycetota</taxon>
        <taxon>Actinomycetes</taxon>
        <taxon>Micrococcales</taxon>
        <taxon>Micrococcaceae</taxon>
        <taxon>Nesterenkonia</taxon>
    </lineage>
</organism>
<evidence type="ECO:0000256" key="4">
    <source>
        <dbReference type="ARBA" id="ARBA00023002"/>
    </source>
</evidence>
<dbReference type="GO" id="GO:0050660">
    <property type="term" value="F:flavin adenine dinucleotide binding"/>
    <property type="evidence" value="ECO:0007669"/>
    <property type="project" value="InterPro"/>
</dbReference>